<comment type="caution">
    <text evidence="1">The sequence shown here is derived from an EMBL/GenBank/DDBJ whole genome shotgun (WGS) entry which is preliminary data.</text>
</comment>
<accession>A0A1A7P3V5</accession>
<name>A0A1A7P3V5_9PAST</name>
<evidence type="ECO:0000313" key="2">
    <source>
        <dbReference type="Proteomes" id="UP000092649"/>
    </source>
</evidence>
<dbReference type="EMBL" id="JTJL01000006">
    <property type="protein sequence ID" value="OBW95904.1"/>
    <property type="molecule type" value="Genomic_DNA"/>
</dbReference>
<evidence type="ECO:0000313" key="1">
    <source>
        <dbReference type="EMBL" id="OBW95904.1"/>
    </source>
</evidence>
<dbReference type="Proteomes" id="UP000092649">
    <property type="component" value="Unassembled WGS sequence"/>
</dbReference>
<dbReference type="OrthoDB" id="8616485at2"/>
<reference evidence="1 2" key="1">
    <citation type="submission" date="2014-11" db="EMBL/GenBank/DDBJ databases">
        <title>Pan-genome of Gallibacterium spp.</title>
        <authorList>
            <person name="Kudirkiene E."/>
            <person name="Bojesen A.M."/>
        </authorList>
    </citation>
    <scope>NUCLEOTIDE SEQUENCE [LARGE SCALE GENOMIC DNA]</scope>
    <source>
        <strain evidence="1 2">F150</strain>
    </source>
</reference>
<sequence length="108" mass="12854">MKKLGILATFIVITSCYYNNKDGCFYTPQAANCNIKYKSDFDSYQKSEVNDEQKLIDMKTCLGKYGDNIDYRKSIFYDLYKRYPNQNIVHEFTLCMEHKGYIFNNIYK</sequence>
<dbReference type="RefSeq" id="WP_066105331.1">
    <property type="nucleotide sequence ID" value="NZ_JTJL01000006.1"/>
</dbReference>
<organism evidence="1 2">
    <name type="scientific">Gallibacterium salpingitidis</name>
    <dbReference type="NCBI Taxonomy" id="505341"/>
    <lineage>
        <taxon>Bacteria</taxon>
        <taxon>Pseudomonadati</taxon>
        <taxon>Pseudomonadota</taxon>
        <taxon>Gammaproteobacteria</taxon>
        <taxon>Pasteurellales</taxon>
        <taxon>Pasteurellaceae</taxon>
        <taxon>Gallibacterium</taxon>
    </lineage>
</organism>
<dbReference type="PROSITE" id="PS51257">
    <property type="entry name" value="PROKAR_LIPOPROTEIN"/>
    <property type="match status" value="1"/>
</dbReference>
<dbReference type="AlphaFoldDB" id="A0A1A7P3V5"/>
<gene>
    <name evidence="1" type="ORF">QS62_02325</name>
</gene>
<protein>
    <recommendedName>
        <fullName evidence="3">Lipoprotein</fullName>
    </recommendedName>
</protein>
<proteinExistence type="predicted"/>
<evidence type="ECO:0008006" key="3">
    <source>
        <dbReference type="Google" id="ProtNLM"/>
    </source>
</evidence>
<keyword evidence="2" id="KW-1185">Reference proteome</keyword>